<dbReference type="Gene3D" id="2.40.170.20">
    <property type="entry name" value="TonB-dependent receptor, beta-barrel domain"/>
    <property type="match status" value="1"/>
</dbReference>
<evidence type="ECO:0000256" key="6">
    <source>
        <dbReference type="ARBA" id="ARBA00023237"/>
    </source>
</evidence>
<dbReference type="GO" id="GO:0015344">
    <property type="term" value="F:siderophore uptake transmembrane transporter activity"/>
    <property type="evidence" value="ECO:0007669"/>
    <property type="project" value="TreeGrafter"/>
</dbReference>
<evidence type="ECO:0000256" key="2">
    <source>
        <dbReference type="ARBA" id="ARBA00022448"/>
    </source>
</evidence>
<comment type="caution">
    <text evidence="7">The sequence shown here is derived from an EMBL/GenBank/DDBJ whole genome shotgun (WGS) entry which is preliminary data.</text>
</comment>
<dbReference type="InterPro" id="IPR039426">
    <property type="entry name" value="TonB-dep_rcpt-like"/>
</dbReference>
<keyword evidence="2" id="KW-0813">Transport</keyword>
<evidence type="ECO:0000256" key="1">
    <source>
        <dbReference type="ARBA" id="ARBA00004571"/>
    </source>
</evidence>
<dbReference type="Proteomes" id="UP000664654">
    <property type="component" value="Unassembled WGS sequence"/>
</dbReference>
<keyword evidence="6" id="KW-0998">Cell outer membrane</keyword>
<dbReference type="InterPro" id="IPR036942">
    <property type="entry name" value="Beta-barrel_TonB_sf"/>
</dbReference>
<sequence length="646" mass="70967">MAVFKHLSPVLGGTLLAFSVGAEQTLSVITSAKDAFGTSKENESIGIYDASSVRGFDLSAAGNYQINGHYFVKSSGMSRFFVEQTNIKIGYGAIGSSMPGPSGVVNYQLRYPTAESNSSVRLGLESFTTRTLQAHMQGGTPDSAYGWSVGMGLEQNAGDAQGGLGESMILAGTLNMALSRDHRLQLLFGEYDFRRNSTFVIRLAEDNLALPREIDRQRYLGQDWAQNKGQSRILGGIYDWQVDSQWTIGASLFFSEDDDNQSFTQVFSVLTDSNLVDSLYVAAPKQRYRAWSGELTAAWQPGQSSLPQQLMLIARARLTTNHIGGERVYPLDRTVLGERPGVYQAPTFDNFTHDGLDEVEQYGLGLAYQVRLGQLQIGAGILVNQYDKRFEKLTEQHEEGLDPWIYNWNLLYPMSRRLSLYGSYAKGLEESGIAPASAANPNEVIPASLASQYDAGIQYQLTDKTKILAGLFRTTKSYAGLNNQNNEFGLLGEVTHKGLEISLSGEVQQGVNLVVGGVYTQAELAGDGPEGGHLGRHPVAVPKVKLIANLQFSPSDALTLDAGIEHLGPRYLSGRLDPISHQQKQTPSATRVNAGFTYQLPTEGPGSRIRLQILNLFDEFHYDVSSSETLTYSEPRTIRLLWDYLF</sequence>
<comment type="subcellular location">
    <subcellularLocation>
        <location evidence="1">Cell outer membrane</location>
        <topology evidence="1">Multi-pass membrane protein</topology>
    </subcellularLocation>
</comment>
<evidence type="ECO:0000256" key="4">
    <source>
        <dbReference type="ARBA" id="ARBA00022692"/>
    </source>
</evidence>
<dbReference type="PANTHER" id="PTHR32552:SF82">
    <property type="entry name" value="FCUA PROTEIN"/>
    <property type="match status" value="1"/>
</dbReference>
<name>A0A939DNC4_9ALTE</name>
<dbReference type="EMBL" id="JAFKCV010000005">
    <property type="protein sequence ID" value="MBN7825683.1"/>
    <property type="molecule type" value="Genomic_DNA"/>
</dbReference>
<reference evidence="7" key="1">
    <citation type="submission" date="2021-03" db="EMBL/GenBank/DDBJ databases">
        <title>novel species isolated from a fishpond in China.</title>
        <authorList>
            <person name="Lu H."/>
            <person name="Cai Z."/>
        </authorList>
    </citation>
    <scope>NUCLEOTIDE SEQUENCE</scope>
    <source>
        <strain evidence="7">JCM 30855</strain>
    </source>
</reference>
<evidence type="ECO:0008006" key="9">
    <source>
        <dbReference type="Google" id="ProtNLM"/>
    </source>
</evidence>
<protein>
    <recommendedName>
        <fullName evidence="9">TonB-dependent receptor</fullName>
    </recommendedName>
</protein>
<dbReference type="PANTHER" id="PTHR32552">
    <property type="entry name" value="FERRICHROME IRON RECEPTOR-RELATED"/>
    <property type="match status" value="1"/>
</dbReference>
<dbReference type="RefSeq" id="WP_206573800.1">
    <property type="nucleotide sequence ID" value="NZ_JAFKCV010000005.1"/>
</dbReference>
<dbReference type="SUPFAM" id="SSF56935">
    <property type="entry name" value="Porins"/>
    <property type="match status" value="1"/>
</dbReference>
<accession>A0A939DNC4</accession>
<evidence type="ECO:0000313" key="7">
    <source>
        <dbReference type="EMBL" id="MBN7825683.1"/>
    </source>
</evidence>
<proteinExistence type="predicted"/>
<dbReference type="GO" id="GO:0009279">
    <property type="term" value="C:cell outer membrane"/>
    <property type="evidence" value="ECO:0007669"/>
    <property type="project" value="UniProtKB-SubCell"/>
</dbReference>
<keyword evidence="8" id="KW-1185">Reference proteome</keyword>
<dbReference type="AlphaFoldDB" id="A0A939DNC4"/>
<gene>
    <name evidence="7" type="ORF">J0A66_10655</name>
</gene>
<evidence type="ECO:0000256" key="5">
    <source>
        <dbReference type="ARBA" id="ARBA00023136"/>
    </source>
</evidence>
<organism evidence="7 8">
    <name type="scientific">Bowmanella dokdonensis</name>
    <dbReference type="NCBI Taxonomy" id="751969"/>
    <lineage>
        <taxon>Bacteria</taxon>
        <taxon>Pseudomonadati</taxon>
        <taxon>Pseudomonadota</taxon>
        <taxon>Gammaproteobacteria</taxon>
        <taxon>Alteromonadales</taxon>
        <taxon>Alteromonadaceae</taxon>
        <taxon>Bowmanella</taxon>
    </lineage>
</organism>
<evidence type="ECO:0000256" key="3">
    <source>
        <dbReference type="ARBA" id="ARBA00022452"/>
    </source>
</evidence>
<evidence type="ECO:0000313" key="8">
    <source>
        <dbReference type="Proteomes" id="UP000664654"/>
    </source>
</evidence>
<keyword evidence="4" id="KW-0812">Transmembrane</keyword>
<keyword evidence="5" id="KW-0472">Membrane</keyword>
<keyword evidence="3" id="KW-1134">Transmembrane beta strand</keyword>